<sequence length="61" mass="7248">MKHFSLGSKFLKDRGGWWHYVRRVPTRFQEVDKRCVIQIALRTQSLEVAMMRRNGLAEADQ</sequence>
<dbReference type="eggNOG" id="COG0582">
    <property type="taxonomic scope" value="Bacteria"/>
</dbReference>
<comment type="caution">
    <text evidence="2">The sequence shown here is derived from an EMBL/GenBank/DDBJ whole genome shotgun (WGS) entry which is preliminary data.</text>
</comment>
<proteinExistence type="predicted"/>
<dbReference type="InterPro" id="IPR046668">
    <property type="entry name" value="DUF6538"/>
</dbReference>
<dbReference type="AlphaFoldDB" id="A0A062UAY8"/>
<evidence type="ECO:0000259" key="1">
    <source>
        <dbReference type="Pfam" id="PF20172"/>
    </source>
</evidence>
<dbReference type="STRING" id="1280946.HY29_15900"/>
<dbReference type="PATRIC" id="fig|1280946.3.peg.2348"/>
<name>A0A062UAY8_9PROT</name>
<reference evidence="2 3" key="1">
    <citation type="journal article" date="2014" name="Antonie Van Leeuwenhoek">
        <title>Hyphomonas beringensis sp. nov. and Hyphomonas chukchiensis sp. nov., isolated from surface seawater of the Bering Sea and Chukchi Sea.</title>
        <authorList>
            <person name="Li C."/>
            <person name="Lai Q."/>
            <person name="Li G."/>
            <person name="Dong C."/>
            <person name="Wang J."/>
            <person name="Liao Y."/>
            <person name="Shao Z."/>
        </authorList>
    </citation>
    <scope>NUCLEOTIDE SEQUENCE [LARGE SCALE GENOMIC DNA]</scope>
    <source>
        <strain evidence="2 3">25B14_1</strain>
    </source>
</reference>
<organism evidence="2 3">
    <name type="scientific">Hyphomonas beringensis</name>
    <dbReference type="NCBI Taxonomy" id="1280946"/>
    <lineage>
        <taxon>Bacteria</taxon>
        <taxon>Pseudomonadati</taxon>
        <taxon>Pseudomonadota</taxon>
        <taxon>Alphaproteobacteria</taxon>
        <taxon>Hyphomonadales</taxon>
        <taxon>Hyphomonadaceae</taxon>
        <taxon>Hyphomonas</taxon>
    </lineage>
</organism>
<evidence type="ECO:0000313" key="3">
    <source>
        <dbReference type="Proteomes" id="UP000027037"/>
    </source>
</evidence>
<dbReference type="Pfam" id="PF20172">
    <property type="entry name" value="DUF6538"/>
    <property type="match status" value="1"/>
</dbReference>
<feature type="domain" description="DUF6538" evidence="1">
    <location>
        <begin position="11"/>
        <end position="57"/>
    </location>
</feature>
<dbReference type="Proteomes" id="UP000027037">
    <property type="component" value="Unassembled WGS sequence"/>
</dbReference>
<keyword evidence="3" id="KW-1185">Reference proteome</keyword>
<evidence type="ECO:0000313" key="2">
    <source>
        <dbReference type="EMBL" id="KCZ53754.1"/>
    </source>
</evidence>
<protein>
    <recommendedName>
        <fullName evidence="1">DUF6538 domain-containing protein</fullName>
    </recommendedName>
</protein>
<accession>A0A062UAY8</accession>
<gene>
    <name evidence="2" type="ORF">HY29_15900</name>
</gene>
<dbReference type="RefSeq" id="WP_034797093.1">
    <property type="nucleotide sequence ID" value="NZ_AWFF01000045.1"/>
</dbReference>
<dbReference type="OrthoDB" id="7222937at2"/>
<dbReference type="EMBL" id="AWFF01000045">
    <property type="protein sequence ID" value="KCZ53754.1"/>
    <property type="molecule type" value="Genomic_DNA"/>
</dbReference>